<evidence type="ECO:0000313" key="1">
    <source>
        <dbReference type="EMBL" id="MCE5170067.1"/>
    </source>
</evidence>
<keyword evidence="2" id="KW-1185">Reference proteome</keyword>
<dbReference type="EMBL" id="JAJNBZ010000007">
    <property type="protein sequence ID" value="MCE5170067.1"/>
    <property type="molecule type" value="Genomic_DNA"/>
</dbReference>
<name>A0ABS8YG46_9BACL</name>
<evidence type="ECO:0000313" key="2">
    <source>
        <dbReference type="Proteomes" id="UP001199916"/>
    </source>
</evidence>
<protein>
    <submittedName>
        <fullName evidence="1">Uncharacterized protein</fullName>
    </submittedName>
</protein>
<comment type="caution">
    <text evidence="1">The sequence shown here is derived from an EMBL/GenBank/DDBJ whole genome shotgun (WGS) entry which is preliminary data.</text>
</comment>
<dbReference type="Proteomes" id="UP001199916">
    <property type="component" value="Unassembled WGS sequence"/>
</dbReference>
<accession>A0ABS8YG46</accession>
<organism evidence="1 2">
    <name type="scientific">Paenibacillus profundus</name>
    <dbReference type="NCBI Taxonomy" id="1173085"/>
    <lineage>
        <taxon>Bacteria</taxon>
        <taxon>Bacillati</taxon>
        <taxon>Bacillota</taxon>
        <taxon>Bacilli</taxon>
        <taxon>Bacillales</taxon>
        <taxon>Paenibacillaceae</taxon>
        <taxon>Paenibacillus</taxon>
    </lineage>
</organism>
<reference evidence="1 2" key="1">
    <citation type="submission" date="2021-11" db="EMBL/GenBank/DDBJ databases">
        <title>Draft genome sequence of Paenibacillus profundus YoMME, a new Gram-positive bacteria with exoelectrogenic properties.</title>
        <authorList>
            <person name="Hubenova Y."/>
            <person name="Hubenova E."/>
            <person name="Manasiev Y."/>
            <person name="Peykov S."/>
            <person name="Mitov M."/>
        </authorList>
    </citation>
    <scope>NUCLEOTIDE SEQUENCE [LARGE SCALE GENOMIC DNA]</scope>
    <source>
        <strain evidence="1 2">YoMME</strain>
    </source>
</reference>
<proteinExistence type="predicted"/>
<sequence>MISQLQQHTLQSKSKSLQFNEYAFESFPQALEVPVHCFRHPKLAEATVANEDADLAAVGRGMLKDSYWAMPFKL</sequence>
<gene>
    <name evidence="1" type="ORF">LQV63_12175</name>
</gene>